<dbReference type="AlphaFoldDB" id="A0AAD7A298"/>
<comment type="caution">
    <text evidence="2">The sequence shown here is derived from an EMBL/GenBank/DDBJ whole genome shotgun (WGS) entry which is preliminary data.</text>
</comment>
<evidence type="ECO:0000313" key="3">
    <source>
        <dbReference type="Proteomes" id="UP001218218"/>
    </source>
</evidence>
<feature type="region of interest" description="Disordered" evidence="1">
    <location>
        <begin position="1"/>
        <end position="80"/>
    </location>
</feature>
<sequence length="426" mass="48855">MALRLVPGRLLNKTTRESKKKTEAKRSAAWDRAAGSVDSAPRPERPRSRRERDVVTCCESDTEKQDKKGTHTAKEGRKQREAELRIQNLRRRGRPLSGECSKHTYLIHGGDEAFRQRLEGWSSQGRARAQQPPTAWCDIENRSSNKPDETIWQPVQCIRPGALDRKSGPFGIRMLDRHRHHGPHGVLSVEERKPRWRSTVEGYRDRRQTTDGIRKTFLMSDMEDVNFDSFLIPKHKYPSEQKPASRKTYGTVATAAVCARNLLHSRPAIRNTRPNGRSDVPWFTVFGIGREKSASEAFGLHYLSSSFRLWTRTWIGILNRWCLNVSCRITAKARYVGKAAELIVRYGRKAVQHPHVTVAYCCLFVETARMKEYSETALVVSAIDDAGAKLQKVLEEEFRGKRKSSSFTFVVPYFKRENKDPLSYKI</sequence>
<keyword evidence="3" id="KW-1185">Reference proteome</keyword>
<organism evidence="2 3">
    <name type="scientific">Mycena albidolilacea</name>
    <dbReference type="NCBI Taxonomy" id="1033008"/>
    <lineage>
        <taxon>Eukaryota</taxon>
        <taxon>Fungi</taxon>
        <taxon>Dikarya</taxon>
        <taxon>Basidiomycota</taxon>
        <taxon>Agaricomycotina</taxon>
        <taxon>Agaricomycetes</taxon>
        <taxon>Agaricomycetidae</taxon>
        <taxon>Agaricales</taxon>
        <taxon>Marasmiineae</taxon>
        <taxon>Mycenaceae</taxon>
        <taxon>Mycena</taxon>
    </lineage>
</organism>
<proteinExistence type="predicted"/>
<name>A0AAD7A298_9AGAR</name>
<feature type="compositionally biased region" description="Basic and acidic residues" evidence="1">
    <location>
        <begin position="41"/>
        <end position="54"/>
    </location>
</feature>
<dbReference type="Proteomes" id="UP001218218">
    <property type="component" value="Unassembled WGS sequence"/>
</dbReference>
<feature type="compositionally biased region" description="Basic and acidic residues" evidence="1">
    <location>
        <begin position="61"/>
        <end position="80"/>
    </location>
</feature>
<evidence type="ECO:0000256" key="1">
    <source>
        <dbReference type="SAM" id="MobiDB-lite"/>
    </source>
</evidence>
<reference evidence="2" key="1">
    <citation type="submission" date="2023-03" db="EMBL/GenBank/DDBJ databases">
        <title>Massive genome expansion in bonnet fungi (Mycena s.s.) driven by repeated elements and novel gene families across ecological guilds.</title>
        <authorList>
            <consortium name="Lawrence Berkeley National Laboratory"/>
            <person name="Harder C.B."/>
            <person name="Miyauchi S."/>
            <person name="Viragh M."/>
            <person name="Kuo A."/>
            <person name="Thoen E."/>
            <person name="Andreopoulos B."/>
            <person name="Lu D."/>
            <person name="Skrede I."/>
            <person name="Drula E."/>
            <person name="Henrissat B."/>
            <person name="Morin E."/>
            <person name="Kohler A."/>
            <person name="Barry K."/>
            <person name="LaButti K."/>
            <person name="Morin E."/>
            <person name="Salamov A."/>
            <person name="Lipzen A."/>
            <person name="Mereny Z."/>
            <person name="Hegedus B."/>
            <person name="Baldrian P."/>
            <person name="Stursova M."/>
            <person name="Weitz H."/>
            <person name="Taylor A."/>
            <person name="Grigoriev I.V."/>
            <person name="Nagy L.G."/>
            <person name="Martin F."/>
            <person name="Kauserud H."/>
        </authorList>
    </citation>
    <scope>NUCLEOTIDE SEQUENCE</scope>
    <source>
        <strain evidence="2">CBHHK002</strain>
    </source>
</reference>
<dbReference type="EMBL" id="JARIHO010000018">
    <property type="protein sequence ID" value="KAJ7348044.1"/>
    <property type="molecule type" value="Genomic_DNA"/>
</dbReference>
<protein>
    <submittedName>
        <fullName evidence="2">Uncharacterized protein</fullName>
    </submittedName>
</protein>
<accession>A0AAD7A298</accession>
<evidence type="ECO:0000313" key="2">
    <source>
        <dbReference type="EMBL" id="KAJ7348044.1"/>
    </source>
</evidence>
<feature type="compositionally biased region" description="Basic and acidic residues" evidence="1">
    <location>
        <begin position="14"/>
        <end position="29"/>
    </location>
</feature>
<gene>
    <name evidence="2" type="ORF">DFH08DRAFT_1001456</name>
</gene>